<feature type="non-terminal residue" evidence="2">
    <location>
        <position position="241"/>
    </location>
</feature>
<accession>X1D1A5</accession>
<comment type="caution">
    <text evidence="2">The sequence shown here is derived from an EMBL/GenBank/DDBJ whole genome shotgun (WGS) entry which is preliminary data.</text>
</comment>
<sequence>EDALADAEDLKIQVVELKSQIEVYKSEAAMEKPRSEKTEAEIVAMNAKISLLESTLEEKRKEGDAFTAQLHKLELTIKDTEADKAAAEKEARDRLLELDGLQDRIAEVKSLDDKIHSLGKELKVTKEEIIILEQQKQGFEKATHLMENERDEALEQRDLSDERTKRYIQVLGMENSTKVLLLIDEVGSISFKELGKTLGVPAGQATRWARDLEKVGVLKIKGDNVSSTLKETKVKESSEMS</sequence>
<feature type="non-terminal residue" evidence="2">
    <location>
        <position position="1"/>
    </location>
</feature>
<name>X1D1A5_9ZZZZ</name>
<evidence type="ECO:0000313" key="2">
    <source>
        <dbReference type="EMBL" id="GAH13917.1"/>
    </source>
</evidence>
<proteinExistence type="predicted"/>
<gene>
    <name evidence="2" type="ORF">S01H4_56455</name>
</gene>
<dbReference type="SUPFAM" id="SSF46785">
    <property type="entry name" value="Winged helix' DNA-binding domain"/>
    <property type="match status" value="1"/>
</dbReference>
<dbReference type="EMBL" id="BART01032713">
    <property type="protein sequence ID" value="GAH13917.1"/>
    <property type="molecule type" value="Genomic_DNA"/>
</dbReference>
<reference evidence="2" key="1">
    <citation type="journal article" date="2014" name="Front. Microbiol.">
        <title>High frequency of phylogenetically diverse reductive dehalogenase-homologous genes in deep subseafloor sedimentary metagenomes.</title>
        <authorList>
            <person name="Kawai M."/>
            <person name="Futagami T."/>
            <person name="Toyoda A."/>
            <person name="Takaki Y."/>
            <person name="Nishi S."/>
            <person name="Hori S."/>
            <person name="Arai W."/>
            <person name="Tsubouchi T."/>
            <person name="Morono Y."/>
            <person name="Uchiyama I."/>
            <person name="Ito T."/>
            <person name="Fujiyama A."/>
            <person name="Inagaki F."/>
            <person name="Takami H."/>
        </authorList>
    </citation>
    <scope>NUCLEOTIDE SEQUENCE</scope>
    <source>
        <strain evidence="2">Expedition CK06-06</strain>
    </source>
</reference>
<dbReference type="AlphaFoldDB" id="X1D1A5"/>
<evidence type="ECO:0000256" key="1">
    <source>
        <dbReference type="SAM" id="Coils"/>
    </source>
</evidence>
<dbReference type="InterPro" id="IPR036390">
    <property type="entry name" value="WH_DNA-bd_sf"/>
</dbReference>
<organism evidence="2">
    <name type="scientific">marine sediment metagenome</name>
    <dbReference type="NCBI Taxonomy" id="412755"/>
    <lineage>
        <taxon>unclassified sequences</taxon>
        <taxon>metagenomes</taxon>
        <taxon>ecological metagenomes</taxon>
    </lineage>
</organism>
<feature type="coiled-coil region" evidence="1">
    <location>
        <begin position="7"/>
        <end position="142"/>
    </location>
</feature>
<keyword evidence="1" id="KW-0175">Coiled coil</keyword>
<protein>
    <submittedName>
        <fullName evidence="2">Uncharacterized protein</fullName>
    </submittedName>
</protein>